<dbReference type="RefSeq" id="WP_354671836.1">
    <property type="nucleotide sequence ID" value="NZ_CP158015.1"/>
</dbReference>
<keyword evidence="2" id="KW-1185">Reference proteome</keyword>
<evidence type="ECO:0000313" key="1">
    <source>
        <dbReference type="EMBL" id="MEW6953904.1"/>
    </source>
</evidence>
<protein>
    <recommendedName>
        <fullName evidence="3">DNA-binding protein</fullName>
    </recommendedName>
</protein>
<name>A0ABV3N9W5_9ACTO</name>
<accession>A0ABV3N9W5</accession>
<organism evidence="1 2">
    <name type="scientific">Trueperella pyogenes</name>
    <dbReference type="NCBI Taxonomy" id="1661"/>
    <lineage>
        <taxon>Bacteria</taxon>
        <taxon>Bacillati</taxon>
        <taxon>Actinomycetota</taxon>
        <taxon>Actinomycetes</taxon>
        <taxon>Actinomycetales</taxon>
        <taxon>Actinomycetaceae</taxon>
        <taxon>Trueperella</taxon>
    </lineage>
</organism>
<dbReference type="Proteomes" id="UP001555100">
    <property type="component" value="Unassembled WGS sequence"/>
</dbReference>
<sequence length="40" mass="4259">MGYPRPACALFGLSRAALRKKIERGAVLVDMAGRVQVGSL</sequence>
<evidence type="ECO:0008006" key="3">
    <source>
        <dbReference type="Google" id="ProtNLM"/>
    </source>
</evidence>
<comment type="caution">
    <text evidence="1">The sequence shown here is derived from an EMBL/GenBank/DDBJ whole genome shotgun (WGS) entry which is preliminary data.</text>
</comment>
<gene>
    <name evidence="1" type="ORF">V3M73_02540</name>
</gene>
<proteinExistence type="predicted"/>
<evidence type="ECO:0000313" key="2">
    <source>
        <dbReference type="Proteomes" id="UP001555100"/>
    </source>
</evidence>
<dbReference type="EMBL" id="JBAGNM010000001">
    <property type="protein sequence ID" value="MEW6953904.1"/>
    <property type="molecule type" value="Genomic_DNA"/>
</dbReference>
<reference evidence="1 2" key="1">
    <citation type="submission" date="2024-01" db="EMBL/GenBank/DDBJ databases">
        <title>Genomic analysis and antimicrobial resistance profiles of Trueperella pyogenes isolated from domestic and wild animals.</title>
        <authorList>
            <person name="Magossi G."/>
            <person name="Gzyl K.E."/>
            <person name="Holman D.B."/>
            <person name="Amat S."/>
        </authorList>
    </citation>
    <scope>NUCLEOTIDE SEQUENCE [LARGE SCALE GENOMIC DNA]</scope>
    <source>
        <strain evidence="1 2">1494</strain>
    </source>
</reference>